<keyword evidence="2" id="KW-0489">Methyltransferase</keyword>
<evidence type="ECO:0000256" key="4">
    <source>
        <dbReference type="ARBA" id="ARBA00022691"/>
    </source>
</evidence>
<evidence type="ECO:0000256" key="2">
    <source>
        <dbReference type="ARBA" id="ARBA00022603"/>
    </source>
</evidence>
<reference evidence="7" key="1">
    <citation type="submission" date="2025-08" db="UniProtKB">
        <authorList>
            <consortium name="RefSeq"/>
        </authorList>
    </citation>
    <scope>IDENTIFICATION</scope>
    <source>
        <tissue evidence="7">Sperm</tissue>
    </source>
</reference>
<proteinExistence type="inferred from homology"/>
<feature type="transmembrane region" description="Helical" evidence="5">
    <location>
        <begin position="45"/>
        <end position="65"/>
    </location>
</feature>
<dbReference type="Gene3D" id="3.40.50.150">
    <property type="entry name" value="Vaccinia Virus protein VP39"/>
    <property type="match status" value="1"/>
</dbReference>
<accession>A0AAJ7TR43</accession>
<dbReference type="PANTHER" id="PTHR13610">
    <property type="entry name" value="METHYLTRANSFERASE DOMAIN-CONTAINING PROTEIN"/>
    <property type="match status" value="1"/>
</dbReference>
<dbReference type="AlphaFoldDB" id="A0AAJ7TR43"/>
<keyword evidence="5" id="KW-1133">Transmembrane helix</keyword>
<evidence type="ECO:0000256" key="1">
    <source>
        <dbReference type="ARBA" id="ARBA00010633"/>
    </source>
</evidence>
<name>A0AAJ7TR43_PETMA</name>
<dbReference type="GO" id="GO:0032259">
    <property type="term" value="P:methylation"/>
    <property type="evidence" value="ECO:0007669"/>
    <property type="project" value="UniProtKB-KW"/>
</dbReference>
<evidence type="ECO:0000256" key="5">
    <source>
        <dbReference type="SAM" id="Phobius"/>
    </source>
</evidence>
<dbReference type="CTD" id="65990"/>
<dbReference type="GO" id="GO:1905706">
    <property type="term" value="P:regulation of mitochondrial ATP synthesis coupled proton transport"/>
    <property type="evidence" value="ECO:0007669"/>
    <property type="project" value="TreeGrafter"/>
</dbReference>
<dbReference type="GO" id="GO:0016279">
    <property type="term" value="F:protein-lysine N-methyltransferase activity"/>
    <property type="evidence" value="ECO:0007669"/>
    <property type="project" value="InterPro"/>
</dbReference>
<keyword evidence="5" id="KW-0812">Transmembrane</keyword>
<dbReference type="InterPro" id="IPR026170">
    <property type="entry name" value="FAM173A/B"/>
</dbReference>
<dbReference type="InterPro" id="IPR029063">
    <property type="entry name" value="SAM-dependent_MTases_sf"/>
</dbReference>
<keyword evidence="5" id="KW-0472">Membrane</keyword>
<evidence type="ECO:0000256" key="3">
    <source>
        <dbReference type="ARBA" id="ARBA00022679"/>
    </source>
</evidence>
<keyword evidence="4" id="KW-0949">S-adenosyl-L-methionine</keyword>
<gene>
    <name evidence="7" type="primary">ANTKMT</name>
</gene>
<dbReference type="PANTHER" id="PTHR13610:SF5">
    <property type="entry name" value="ADENINE NUCLEOTIDE TRANSLOCASE LYSINE N-METHYLTRANSFERASE"/>
    <property type="match status" value="1"/>
</dbReference>
<keyword evidence="3" id="KW-0808">Transferase</keyword>
<dbReference type="RefSeq" id="XP_032822044.1">
    <property type="nucleotide sequence ID" value="XM_032966153.1"/>
</dbReference>
<evidence type="ECO:0000313" key="7">
    <source>
        <dbReference type="RefSeq" id="XP_032822044.1"/>
    </source>
</evidence>
<dbReference type="SUPFAM" id="SSF53335">
    <property type="entry name" value="S-adenosyl-L-methionine-dependent methyltransferases"/>
    <property type="match status" value="1"/>
</dbReference>
<protein>
    <submittedName>
        <fullName evidence="7">Adenine nucleotide translocase lysine N-methyltransferase isoform X1</fullName>
    </submittedName>
</protein>
<dbReference type="Proteomes" id="UP001318040">
    <property type="component" value="Chromosome 35"/>
</dbReference>
<evidence type="ECO:0000313" key="6">
    <source>
        <dbReference type="Proteomes" id="UP001318040"/>
    </source>
</evidence>
<dbReference type="KEGG" id="pmrn:116948906"/>
<sequence length="241" mass="26790">MRPRKGWQRERERLRTGMEPVDAHEEVHGVGRRARGGERLGGWGLMQAAGCCALSGYAVWALLLMPGFRRVPLRLQVPYLPASPQQVNNVMRLLGGRSGPLADLGSGDGRIVLEACRRGFSPAMGYELNPWLLAVSRLRAWRAGLRERASFQRRDLWKVDLSNYDNVTVFLAPSVLHQLEHKLATELPDGARVVAGRFPLPTWAPAAQAGDGEHRAWLYHVQRSDGTHAEPGQLPGSHDKM</sequence>
<comment type="similarity">
    <text evidence="1">Belongs to the ANT/ATPSC lysine N-methyltransferase family.</text>
</comment>
<keyword evidence="6" id="KW-1185">Reference proteome</keyword>
<organism evidence="6 7">
    <name type="scientific">Petromyzon marinus</name>
    <name type="common">Sea lamprey</name>
    <dbReference type="NCBI Taxonomy" id="7757"/>
    <lineage>
        <taxon>Eukaryota</taxon>
        <taxon>Metazoa</taxon>
        <taxon>Chordata</taxon>
        <taxon>Craniata</taxon>
        <taxon>Vertebrata</taxon>
        <taxon>Cyclostomata</taxon>
        <taxon>Hyperoartia</taxon>
        <taxon>Petromyzontiformes</taxon>
        <taxon>Petromyzontidae</taxon>
        <taxon>Petromyzon</taxon>
    </lineage>
</organism>
<dbReference type="GO" id="GO:0005739">
    <property type="term" value="C:mitochondrion"/>
    <property type="evidence" value="ECO:0007669"/>
    <property type="project" value="TreeGrafter"/>
</dbReference>